<keyword evidence="3" id="KW-0805">Transcription regulation</keyword>
<reference evidence="7 8" key="1">
    <citation type="journal article" date="2022" name="Nat. Plants">
        <title>Genomes of leafy and leafless Platanthera orchids illuminate the evolution of mycoheterotrophy.</title>
        <authorList>
            <person name="Li M.H."/>
            <person name="Liu K.W."/>
            <person name="Li Z."/>
            <person name="Lu H.C."/>
            <person name="Ye Q.L."/>
            <person name="Zhang D."/>
            <person name="Wang J.Y."/>
            <person name="Li Y.F."/>
            <person name="Zhong Z.M."/>
            <person name="Liu X."/>
            <person name="Yu X."/>
            <person name="Liu D.K."/>
            <person name="Tu X.D."/>
            <person name="Liu B."/>
            <person name="Hao Y."/>
            <person name="Liao X.Y."/>
            <person name="Jiang Y.T."/>
            <person name="Sun W.H."/>
            <person name="Chen J."/>
            <person name="Chen Y.Q."/>
            <person name="Ai Y."/>
            <person name="Zhai J.W."/>
            <person name="Wu S.S."/>
            <person name="Zhou Z."/>
            <person name="Hsiao Y.Y."/>
            <person name="Wu W.L."/>
            <person name="Chen Y.Y."/>
            <person name="Lin Y.F."/>
            <person name="Hsu J.L."/>
            <person name="Li C.Y."/>
            <person name="Wang Z.W."/>
            <person name="Zhao X."/>
            <person name="Zhong W.Y."/>
            <person name="Ma X.K."/>
            <person name="Ma L."/>
            <person name="Huang J."/>
            <person name="Chen G.Z."/>
            <person name="Huang M.Z."/>
            <person name="Huang L."/>
            <person name="Peng D.H."/>
            <person name="Luo Y.B."/>
            <person name="Zou S.Q."/>
            <person name="Chen S.P."/>
            <person name="Lan S."/>
            <person name="Tsai W.C."/>
            <person name="Van de Peer Y."/>
            <person name="Liu Z.J."/>
        </authorList>
    </citation>
    <scope>NUCLEOTIDE SEQUENCE [LARGE SCALE GENOMIC DNA]</scope>
    <source>
        <strain evidence="7">Lor288</strain>
    </source>
</reference>
<evidence type="ECO:0000256" key="4">
    <source>
        <dbReference type="ARBA" id="ARBA00023163"/>
    </source>
</evidence>
<sequence length="150" mass="16432">MEAFVQRNLSVFPVPRTALSLPARAPDAPATARRPADTGKMMRIQTPGSAAPPQTQQNPQDPASTMADAPPKQVAAAMERLSRAARLIADIRIGADRLLELLFLSPESPQQSNKTIQFVLKEEDTMRQHFQNLRSLGYPISARPASSLFN</sequence>
<name>A0ABR2ML87_9ASPA</name>
<comment type="caution">
    <text evidence="7">The sequence shown here is derived from an EMBL/GenBank/DDBJ whole genome shotgun (WGS) entry which is preliminary data.</text>
</comment>
<dbReference type="EMBL" id="JBBWWR010000007">
    <property type="protein sequence ID" value="KAK8963728.1"/>
    <property type="molecule type" value="Genomic_DNA"/>
</dbReference>
<dbReference type="InterPro" id="IPR021627">
    <property type="entry name" value="Mediator_Med27"/>
</dbReference>
<accession>A0ABR2ML87</accession>
<keyword evidence="8" id="KW-1185">Reference proteome</keyword>
<proteinExistence type="inferred from homology"/>
<evidence type="ECO:0000256" key="5">
    <source>
        <dbReference type="ARBA" id="ARBA00023242"/>
    </source>
</evidence>
<dbReference type="PANTHER" id="PTHR13130">
    <property type="entry name" value="34 KDA TRANSCRIPTIONAL CO-ACTIVATOR-RELATED"/>
    <property type="match status" value="1"/>
</dbReference>
<protein>
    <submittedName>
        <fullName evidence="7">Mediator of RNA polymerase II transcription subunit 27</fullName>
    </submittedName>
</protein>
<dbReference type="PANTHER" id="PTHR13130:SF4">
    <property type="entry name" value="MEDIATOR OF RNA POLYMERASE II TRANSCRIPTION SUBUNIT 27"/>
    <property type="match status" value="1"/>
</dbReference>
<feature type="compositionally biased region" description="Polar residues" evidence="6">
    <location>
        <begin position="46"/>
        <end position="63"/>
    </location>
</feature>
<evidence type="ECO:0000256" key="1">
    <source>
        <dbReference type="ARBA" id="ARBA00004123"/>
    </source>
</evidence>
<gene>
    <name evidence="7" type="primary">MED27</name>
    <name evidence="7" type="ORF">KSP40_PGU011810</name>
</gene>
<feature type="compositionally biased region" description="Low complexity" evidence="6">
    <location>
        <begin position="23"/>
        <end position="33"/>
    </location>
</feature>
<dbReference type="Proteomes" id="UP001412067">
    <property type="component" value="Unassembled WGS sequence"/>
</dbReference>
<evidence type="ECO:0000313" key="7">
    <source>
        <dbReference type="EMBL" id="KAK8963728.1"/>
    </source>
</evidence>
<comment type="similarity">
    <text evidence="2">Belongs to the Mediator complex subunit 27 family.</text>
</comment>
<evidence type="ECO:0000256" key="3">
    <source>
        <dbReference type="ARBA" id="ARBA00023015"/>
    </source>
</evidence>
<evidence type="ECO:0000256" key="6">
    <source>
        <dbReference type="SAM" id="MobiDB-lite"/>
    </source>
</evidence>
<feature type="region of interest" description="Disordered" evidence="6">
    <location>
        <begin position="23"/>
        <end position="75"/>
    </location>
</feature>
<evidence type="ECO:0000256" key="2">
    <source>
        <dbReference type="ARBA" id="ARBA00008048"/>
    </source>
</evidence>
<comment type="subcellular location">
    <subcellularLocation>
        <location evidence="1">Nucleus</location>
    </subcellularLocation>
</comment>
<keyword evidence="4" id="KW-0804">Transcription</keyword>
<organism evidence="7 8">
    <name type="scientific">Platanthera guangdongensis</name>
    <dbReference type="NCBI Taxonomy" id="2320717"/>
    <lineage>
        <taxon>Eukaryota</taxon>
        <taxon>Viridiplantae</taxon>
        <taxon>Streptophyta</taxon>
        <taxon>Embryophyta</taxon>
        <taxon>Tracheophyta</taxon>
        <taxon>Spermatophyta</taxon>
        <taxon>Magnoliopsida</taxon>
        <taxon>Liliopsida</taxon>
        <taxon>Asparagales</taxon>
        <taxon>Orchidaceae</taxon>
        <taxon>Orchidoideae</taxon>
        <taxon>Orchideae</taxon>
        <taxon>Orchidinae</taxon>
        <taxon>Platanthera</taxon>
    </lineage>
</organism>
<keyword evidence="5" id="KW-0539">Nucleus</keyword>
<evidence type="ECO:0000313" key="8">
    <source>
        <dbReference type="Proteomes" id="UP001412067"/>
    </source>
</evidence>